<dbReference type="Gene3D" id="2.40.155.10">
    <property type="entry name" value="Green fluorescent protein"/>
    <property type="match status" value="1"/>
</dbReference>
<proteinExistence type="evidence at transcript level"/>
<reference evidence="1" key="1">
    <citation type="journal article" date="2016" name="BMC Evol. Biol.">
        <title>Non-excitable fluorescent protein orthologs found in ctenophores.</title>
        <authorList>
            <person name="Francis W.R."/>
            <person name="Christianson L.M."/>
            <person name="Powers M.L."/>
            <person name="Schnitzler C.E."/>
            <person name="D Haddock S.H."/>
        </authorList>
    </citation>
    <scope>NUCLEOTIDE SEQUENCE</scope>
    <source>
        <strain evidence="1">D340SS3</strain>
    </source>
</reference>
<protein>
    <submittedName>
        <fullName evidence="1">Putative nonfluorescent protein</fullName>
    </submittedName>
</protein>
<organism evidence="1">
    <name type="scientific">Beroe abyssicola</name>
    <name type="common">Comb jelly</name>
    <dbReference type="NCBI Taxonomy" id="320166"/>
    <lineage>
        <taxon>Eukaryota</taxon>
        <taxon>Metazoa</taxon>
        <taxon>Ctenophora</taxon>
        <taxon>Nuda</taxon>
        <taxon>Beroida</taxon>
        <taxon>Beroidae</taxon>
        <taxon>Beroe</taxon>
    </lineage>
</organism>
<dbReference type="SUPFAM" id="SSF54511">
    <property type="entry name" value="GFP-like"/>
    <property type="match status" value="1"/>
</dbReference>
<evidence type="ECO:0000313" key="1">
    <source>
        <dbReference type="EMBL" id="AOI27767.1"/>
    </source>
</evidence>
<dbReference type="AlphaFoldDB" id="A0A1C8YXM0"/>
<name>A0A1C8YXM0_BERAB</name>
<sequence length="232" mass="25719">MDHRMERAEAMFTGTAKCKVIAEICYGENDTVKITGEGFACPLEGSQTIELNSPTYIPINFNILGTIIQTNFKMFVQYGGNTAYDFFKTAFPGTMVVEVDGIFCDGVSVKGTSTLSYVKETLICRCQLTFDGLTDESIVRQEDLSPTLTCYEVIDAGAKADEALSAVDLVWRSSCGEKYRCRLSSVIRSSGNFAPSHHFIGHEFKVTEKSENNLHFTQKAKSRATVISFFKN</sequence>
<dbReference type="EMBL" id="KT964714">
    <property type="protein sequence ID" value="AOI27767.1"/>
    <property type="molecule type" value="mRNA"/>
</dbReference>
<accession>A0A1C8YXM0</accession>
<dbReference type="InterPro" id="IPR009017">
    <property type="entry name" value="GFP"/>
</dbReference>